<evidence type="ECO:0000313" key="5">
    <source>
        <dbReference type="Proteomes" id="UP000464378"/>
    </source>
</evidence>
<dbReference type="PROSITE" id="PS00678">
    <property type="entry name" value="WD_REPEATS_1"/>
    <property type="match status" value="1"/>
</dbReference>
<dbReference type="Proteomes" id="UP000464378">
    <property type="component" value="Chromosome"/>
</dbReference>
<feature type="repeat" description="WD" evidence="3">
    <location>
        <begin position="103"/>
        <end position="144"/>
    </location>
</feature>
<evidence type="ECO:0000313" key="4">
    <source>
        <dbReference type="EMBL" id="VIP02476.1"/>
    </source>
</evidence>
<dbReference type="PROSITE" id="PS50294">
    <property type="entry name" value="WD_REPEATS_REGION"/>
    <property type="match status" value="1"/>
</dbReference>
<evidence type="ECO:0000256" key="1">
    <source>
        <dbReference type="ARBA" id="ARBA00022574"/>
    </source>
</evidence>
<dbReference type="SMART" id="SM00320">
    <property type="entry name" value="WD40"/>
    <property type="match status" value="5"/>
</dbReference>
<name>A0A6C2YM19_9BACT</name>
<proteinExistence type="predicted"/>
<feature type="repeat" description="WD" evidence="3">
    <location>
        <begin position="58"/>
        <end position="101"/>
    </location>
</feature>
<sequence length="351" mass="38741">MPAIDPSKAKSTHLITYGTTFYAQALDPTTGKLYVAGDDTVVSLFDLLAQKKEPLSKWTKHDNYISTLSLRKTGDKTELVSGSFDRSLIWWDTTKGEPTRVIADAHQGWIRDSVFTPSGDRLITVGDDMLAKVWDANSGKLIRTLDGHPKETPQFHVTALYDVAISADGKWLATGDRIGEVRVWELDTGKEAGRFSVPTVYTYDDRQRKRSLGGIRALAFSRDGKYLAVGGMAQVGNVDGLAGKVHLEIWDWQKPQAKVITGAENHVGMIASLQFHPTEPWLVGVGGGGDNAFIAFWNIKDLANLPPLEKKPTLPTNRHKANGFYHRAEWTPDGKAVVVAGYHLMQQWTVG</sequence>
<dbReference type="EMBL" id="LR586016">
    <property type="protein sequence ID" value="VIP02476.1"/>
    <property type="molecule type" value="Genomic_DNA"/>
</dbReference>
<dbReference type="Gene3D" id="2.130.10.10">
    <property type="entry name" value="YVTN repeat-like/Quinoprotein amine dehydrogenase"/>
    <property type="match status" value="2"/>
</dbReference>
<keyword evidence="1 3" id="KW-0853">WD repeat</keyword>
<dbReference type="EMBL" id="LR593887">
    <property type="protein sequence ID" value="VTS01514.1"/>
    <property type="molecule type" value="Genomic_DNA"/>
</dbReference>
<evidence type="ECO:0000256" key="3">
    <source>
        <dbReference type="PROSITE-ProRule" id="PRU00221"/>
    </source>
</evidence>
<dbReference type="InterPro" id="IPR001680">
    <property type="entry name" value="WD40_rpt"/>
</dbReference>
<accession>A0A6C2YM19</accession>
<protein>
    <submittedName>
        <fullName evidence="4">Uncharacterized protein</fullName>
    </submittedName>
</protein>
<feature type="repeat" description="WD" evidence="3">
    <location>
        <begin position="153"/>
        <end position="194"/>
    </location>
</feature>
<dbReference type="RefSeq" id="WP_162657649.1">
    <property type="nucleotide sequence ID" value="NZ_LR593887.1"/>
</dbReference>
<keyword evidence="2" id="KW-0677">Repeat</keyword>
<dbReference type="InParanoid" id="A0A6C2YM19"/>
<dbReference type="Pfam" id="PF00400">
    <property type="entry name" value="WD40"/>
    <property type="match status" value="3"/>
</dbReference>
<dbReference type="SUPFAM" id="SSF50978">
    <property type="entry name" value="WD40 repeat-like"/>
    <property type="match status" value="1"/>
</dbReference>
<dbReference type="PANTHER" id="PTHR19848">
    <property type="entry name" value="WD40 REPEAT PROTEIN"/>
    <property type="match status" value="1"/>
</dbReference>
<dbReference type="PROSITE" id="PS50082">
    <property type="entry name" value="WD_REPEATS_2"/>
    <property type="match status" value="3"/>
</dbReference>
<organism evidence="4">
    <name type="scientific">Tuwongella immobilis</name>
    <dbReference type="NCBI Taxonomy" id="692036"/>
    <lineage>
        <taxon>Bacteria</taxon>
        <taxon>Pseudomonadati</taxon>
        <taxon>Planctomycetota</taxon>
        <taxon>Planctomycetia</taxon>
        <taxon>Gemmatales</taxon>
        <taxon>Gemmataceae</taxon>
        <taxon>Tuwongella</taxon>
    </lineage>
</organism>
<dbReference type="PANTHER" id="PTHR19848:SF8">
    <property type="entry name" value="F-BOX AND WD REPEAT DOMAIN CONTAINING 7"/>
    <property type="match status" value="1"/>
</dbReference>
<dbReference type="InterPro" id="IPR015943">
    <property type="entry name" value="WD40/YVTN_repeat-like_dom_sf"/>
</dbReference>
<dbReference type="AlphaFoldDB" id="A0A6C2YM19"/>
<gene>
    <name evidence="4" type="ORF">GMBLW1_14840</name>
</gene>
<dbReference type="KEGG" id="tim:GMBLW1_14840"/>
<keyword evidence="5" id="KW-1185">Reference proteome</keyword>
<dbReference type="InterPro" id="IPR019775">
    <property type="entry name" value="WD40_repeat_CS"/>
</dbReference>
<evidence type="ECO:0000256" key="2">
    <source>
        <dbReference type="ARBA" id="ARBA00022737"/>
    </source>
</evidence>
<reference evidence="4" key="1">
    <citation type="submission" date="2019-04" db="EMBL/GenBank/DDBJ databases">
        <authorList>
            <consortium name="Science for Life Laboratories"/>
        </authorList>
    </citation>
    <scope>NUCLEOTIDE SEQUENCE</scope>
    <source>
        <strain evidence="4">MBLW1</strain>
    </source>
</reference>
<dbReference type="InterPro" id="IPR036322">
    <property type="entry name" value="WD40_repeat_dom_sf"/>
</dbReference>